<protein>
    <submittedName>
        <fullName evidence="2">Prepilin-type N-terminal cleavage/methylation domain-containing protein</fullName>
    </submittedName>
</protein>
<evidence type="ECO:0000313" key="2">
    <source>
        <dbReference type="EMBL" id="PRZ18696.1"/>
    </source>
</evidence>
<evidence type="ECO:0000256" key="1">
    <source>
        <dbReference type="SAM" id="Phobius"/>
    </source>
</evidence>
<keyword evidence="1" id="KW-0472">Membrane</keyword>
<dbReference type="PROSITE" id="PS00409">
    <property type="entry name" value="PROKAR_NTER_METHYL"/>
    <property type="match status" value="1"/>
</dbReference>
<gene>
    <name evidence="2" type="ORF">BCL67_1012</name>
</gene>
<sequence length="199" mass="22273">MKERNVTTDTGFTLIELIVVVIIIAVIAAIAVPLYNGFQTQAKQAAVDSTARTVLQEFTLNDEPDDIYYRSQAMNELRRKHQDFWFEWADRYADTSCLRVMWNDDREIYKDVGSQCPGENVKLLTCSKRANGNVFVSWTAPAGSTLSLRVGYTGLTTGNVMKRDHLFSNKNIADSTDFATATLTTADGETLEPVRLKCS</sequence>
<dbReference type="InterPro" id="IPR012902">
    <property type="entry name" value="N_methyl_site"/>
</dbReference>
<dbReference type="EMBL" id="PVTY01000001">
    <property type="protein sequence ID" value="PRZ18696.1"/>
    <property type="molecule type" value="Genomic_DNA"/>
</dbReference>
<feature type="transmembrane region" description="Helical" evidence="1">
    <location>
        <begin position="12"/>
        <end position="35"/>
    </location>
</feature>
<dbReference type="NCBIfam" id="TIGR02532">
    <property type="entry name" value="IV_pilin_GFxxxE"/>
    <property type="match status" value="1"/>
</dbReference>
<dbReference type="Gene3D" id="3.30.700.10">
    <property type="entry name" value="Glycoprotein, Type 4 Pilin"/>
    <property type="match status" value="1"/>
</dbReference>
<evidence type="ECO:0000313" key="3">
    <source>
        <dbReference type="Proteomes" id="UP000238217"/>
    </source>
</evidence>
<keyword evidence="1" id="KW-1133">Transmembrane helix</keyword>
<keyword evidence="1" id="KW-0812">Transmembrane</keyword>
<reference evidence="2 3" key="1">
    <citation type="submission" date="2018-03" db="EMBL/GenBank/DDBJ databases">
        <title>Comparative analysis of microorganisms from saline springs in Andes Mountain Range, Colombia.</title>
        <authorList>
            <person name="Rubin E."/>
        </authorList>
    </citation>
    <scope>NUCLEOTIDE SEQUENCE [LARGE SCALE GENOMIC DNA]</scope>
    <source>
        <strain evidence="2 3">CG 35</strain>
    </source>
</reference>
<organism evidence="2 3">
    <name type="scientific">Nesterenkonia sandarakina</name>
    <dbReference type="NCBI Taxonomy" id="272918"/>
    <lineage>
        <taxon>Bacteria</taxon>
        <taxon>Bacillati</taxon>
        <taxon>Actinomycetota</taxon>
        <taxon>Actinomycetes</taxon>
        <taxon>Micrococcales</taxon>
        <taxon>Micrococcaceae</taxon>
        <taxon>Nesterenkonia</taxon>
    </lineage>
</organism>
<name>A0A2T0YSC7_9MICC</name>
<accession>A0A2T0YSC7</accession>
<dbReference type="AlphaFoldDB" id="A0A2T0YSC7"/>
<dbReference type="Pfam" id="PF07963">
    <property type="entry name" value="N_methyl"/>
    <property type="match status" value="1"/>
</dbReference>
<keyword evidence="3" id="KW-1185">Reference proteome</keyword>
<dbReference type="Proteomes" id="UP000238217">
    <property type="component" value="Unassembled WGS sequence"/>
</dbReference>
<dbReference type="RefSeq" id="WP_106121434.1">
    <property type="nucleotide sequence ID" value="NZ_PVTY01000001.1"/>
</dbReference>
<comment type="caution">
    <text evidence="2">The sequence shown here is derived from an EMBL/GenBank/DDBJ whole genome shotgun (WGS) entry which is preliminary data.</text>
</comment>
<proteinExistence type="predicted"/>
<dbReference type="InterPro" id="IPR045584">
    <property type="entry name" value="Pilin-like"/>
</dbReference>
<dbReference type="SUPFAM" id="SSF54523">
    <property type="entry name" value="Pili subunits"/>
    <property type="match status" value="1"/>
</dbReference>